<dbReference type="PANTHER" id="PTHR33121:SF70">
    <property type="entry name" value="SIGNALING PROTEIN YKOW"/>
    <property type="match status" value="1"/>
</dbReference>
<dbReference type="InterPro" id="IPR043128">
    <property type="entry name" value="Rev_trsase/Diguanyl_cyclase"/>
</dbReference>
<dbReference type="InterPro" id="IPR035919">
    <property type="entry name" value="EAL_sf"/>
</dbReference>
<dbReference type="SMART" id="SM00052">
    <property type="entry name" value="EAL"/>
    <property type="match status" value="1"/>
</dbReference>
<dbReference type="KEGG" id="ral:Rumal_2140"/>
<dbReference type="Gene3D" id="3.30.70.270">
    <property type="match status" value="1"/>
</dbReference>
<dbReference type="HOGENOM" id="CLU_000445_70_50_9"/>
<proteinExistence type="predicted"/>
<protein>
    <submittedName>
        <fullName evidence="3">Diguanylate cyclase/phosphodiesterase</fullName>
    </submittedName>
</protein>
<dbReference type="SUPFAM" id="SSF55073">
    <property type="entry name" value="Nucleotide cyclase"/>
    <property type="match status" value="1"/>
</dbReference>
<dbReference type="PROSITE" id="PS50887">
    <property type="entry name" value="GGDEF"/>
    <property type="match status" value="1"/>
</dbReference>
<dbReference type="SUPFAM" id="SSF141868">
    <property type="entry name" value="EAL domain-like"/>
    <property type="match status" value="1"/>
</dbReference>
<dbReference type="EMBL" id="CP002403">
    <property type="protein sequence ID" value="ADU22628.1"/>
    <property type="molecule type" value="Genomic_DNA"/>
</dbReference>
<evidence type="ECO:0000259" key="2">
    <source>
        <dbReference type="PROSITE" id="PS50887"/>
    </source>
</evidence>
<accession>E6UBK8</accession>
<dbReference type="PROSITE" id="PS50883">
    <property type="entry name" value="EAL"/>
    <property type="match status" value="1"/>
</dbReference>
<dbReference type="Pfam" id="PF00563">
    <property type="entry name" value="EAL"/>
    <property type="match status" value="1"/>
</dbReference>
<dbReference type="Pfam" id="PF00990">
    <property type="entry name" value="GGDEF"/>
    <property type="match status" value="1"/>
</dbReference>
<reference evidence="3 4" key="1">
    <citation type="journal article" date="2011" name="J. Bacteriol.">
        <title>Complete genome of the cellulolytic ruminal bacterium Ruminococcus albus 7.</title>
        <authorList>
            <person name="Suen G."/>
            <person name="Stevenson D.M."/>
            <person name="Bruce D.C."/>
            <person name="Chertkov O."/>
            <person name="Copeland A."/>
            <person name="Cheng J.F."/>
            <person name="Detter C."/>
            <person name="Detter J.C."/>
            <person name="Goodwin L.A."/>
            <person name="Han C.S."/>
            <person name="Hauser L.J."/>
            <person name="Ivanova N.N."/>
            <person name="Kyrpides N.C."/>
            <person name="Land M.L."/>
            <person name="Lapidus A."/>
            <person name="Lucas S."/>
            <person name="Ovchinnikova G."/>
            <person name="Pitluck S."/>
            <person name="Tapia R."/>
            <person name="Woyke T."/>
            <person name="Boyum J."/>
            <person name="Mead D."/>
            <person name="Weimer P.J."/>
        </authorList>
    </citation>
    <scope>NUCLEOTIDE SEQUENCE [LARGE SCALE GENOMIC DNA]</scope>
    <source>
        <strain evidence="4">ATCC 27210 / DSM 20455 / JCM 14654 / NCDO 2250 / 7</strain>
    </source>
</reference>
<dbReference type="InterPro" id="IPR001633">
    <property type="entry name" value="EAL_dom"/>
</dbReference>
<dbReference type="CDD" id="cd01948">
    <property type="entry name" value="EAL"/>
    <property type="match status" value="1"/>
</dbReference>
<dbReference type="eggNOG" id="COG2200">
    <property type="taxonomic scope" value="Bacteria"/>
</dbReference>
<dbReference type="InterPro" id="IPR050706">
    <property type="entry name" value="Cyclic-di-GMP_PDE-like"/>
</dbReference>
<dbReference type="AlphaFoldDB" id="E6UBK8"/>
<sequence>MQMSNHENAIDKKVVSAAISDICRLSDVGMMTIDVHSDFSILDSEENLSDAIYQDGETDDDVITVKKITDGTSVLLYKVYHKKGAPAWTERIRNRLDLMISMLYLFSSRFEDEAGYHNLRYFSTQLVKLCEDAGLKGYAAARFNLKHFQAVNHQVGRDYGDVVMHTFIAGLDEISDAPIPVCRIGGDNFIMLMTAKKIKEVVEYLKGTVVSFGDEFSDRVNVSATAGVYILDDDFEVNIFGEIMDKLSLALSAAKTSGRDDIIFFEPKLMEEKKHIATVQHQLPEAMEKEEFHVYYQPKVSIIDGKIVGAEALYRWKHDGELIYPIGFVPILERSMDICKLDFYMLEHVCRDLRRWIDEGRDIVRISVNLSRKHILDIDLVRHLLHIIDLYGVPHEYIEIELTETTTDVEFKDMKYVVSCLQEQGISTSVDDFGIGYSSLNLIKEITWDVLKIDKSIVPVDEDDERSPRSVMFKYVVAMAREMGLECIAEGVETAKQVEVLRKYGCDVAQGFYYDKALPVEVFEKRLEEGTIIR</sequence>
<feature type="domain" description="GGDEF" evidence="2">
    <location>
        <begin position="136"/>
        <end position="267"/>
    </location>
</feature>
<dbReference type="eggNOG" id="COG3706">
    <property type="taxonomic scope" value="Bacteria"/>
</dbReference>
<dbReference type="Proteomes" id="UP000006919">
    <property type="component" value="Chromosome"/>
</dbReference>
<name>E6UBK8_RUMA7</name>
<dbReference type="STRING" id="697329.Rumal_2140"/>
<dbReference type="Gene3D" id="3.20.20.450">
    <property type="entry name" value="EAL domain"/>
    <property type="match status" value="1"/>
</dbReference>
<dbReference type="SMART" id="SM00267">
    <property type="entry name" value="GGDEF"/>
    <property type="match status" value="1"/>
</dbReference>
<dbReference type="PANTHER" id="PTHR33121">
    <property type="entry name" value="CYCLIC DI-GMP PHOSPHODIESTERASE PDEF"/>
    <property type="match status" value="1"/>
</dbReference>
<organism evidence="3 4">
    <name type="scientific">Ruminococcus albus (strain ATCC 27210 / DSM 20455 / JCM 14654 / NCDO 2250 / 7)</name>
    <dbReference type="NCBI Taxonomy" id="697329"/>
    <lineage>
        <taxon>Bacteria</taxon>
        <taxon>Bacillati</taxon>
        <taxon>Bacillota</taxon>
        <taxon>Clostridia</taxon>
        <taxon>Eubacteriales</taxon>
        <taxon>Oscillospiraceae</taxon>
        <taxon>Ruminococcus</taxon>
    </lineage>
</organism>
<dbReference type="GO" id="GO:0071111">
    <property type="term" value="F:cyclic-guanylate-specific phosphodiesterase activity"/>
    <property type="evidence" value="ECO:0007669"/>
    <property type="project" value="InterPro"/>
</dbReference>
<feature type="domain" description="EAL" evidence="1">
    <location>
        <begin position="276"/>
        <end position="531"/>
    </location>
</feature>
<evidence type="ECO:0000313" key="3">
    <source>
        <dbReference type="EMBL" id="ADU22628.1"/>
    </source>
</evidence>
<evidence type="ECO:0000313" key="4">
    <source>
        <dbReference type="Proteomes" id="UP000006919"/>
    </source>
</evidence>
<dbReference type="InterPro" id="IPR029787">
    <property type="entry name" value="Nucleotide_cyclase"/>
</dbReference>
<dbReference type="InterPro" id="IPR000160">
    <property type="entry name" value="GGDEF_dom"/>
</dbReference>
<evidence type="ECO:0000259" key="1">
    <source>
        <dbReference type="PROSITE" id="PS50883"/>
    </source>
</evidence>
<gene>
    <name evidence="3" type="ordered locus">Rumal_2140</name>
</gene>